<dbReference type="Proteomes" id="UP000578449">
    <property type="component" value="Unassembled WGS sequence"/>
</dbReference>
<evidence type="ECO:0000259" key="8">
    <source>
        <dbReference type="Pfam" id="PF17042"/>
    </source>
</evidence>
<keyword evidence="3" id="KW-0547">Nucleotide-binding</keyword>
<feature type="domain" description="Four-carbon acid sugar kinase nucleotide binding" evidence="8">
    <location>
        <begin position="238"/>
        <end position="394"/>
    </location>
</feature>
<keyword evidence="5" id="KW-0067">ATP-binding</keyword>
<dbReference type="Pfam" id="PF17042">
    <property type="entry name" value="NBD_C"/>
    <property type="match status" value="1"/>
</dbReference>
<evidence type="ECO:0000313" key="10">
    <source>
        <dbReference type="Proteomes" id="UP000578449"/>
    </source>
</evidence>
<evidence type="ECO:0000259" key="7">
    <source>
        <dbReference type="Pfam" id="PF07005"/>
    </source>
</evidence>
<evidence type="ECO:0000256" key="2">
    <source>
        <dbReference type="ARBA" id="ARBA00022679"/>
    </source>
</evidence>
<reference evidence="9 10" key="1">
    <citation type="submission" date="2020-08" db="EMBL/GenBank/DDBJ databases">
        <title>Genomic Encyclopedia of Type Strains, Phase IV (KMG-IV): sequencing the most valuable type-strain genomes for metagenomic binning, comparative biology and taxonomic classification.</title>
        <authorList>
            <person name="Goeker M."/>
        </authorList>
    </citation>
    <scope>NUCLEOTIDE SEQUENCE [LARGE SCALE GENOMIC DNA]</scope>
    <source>
        <strain evidence="9 10">DSM 45615</strain>
    </source>
</reference>
<evidence type="ECO:0000256" key="6">
    <source>
        <dbReference type="ARBA" id="ARBA00023277"/>
    </source>
</evidence>
<evidence type="ECO:0000256" key="5">
    <source>
        <dbReference type="ARBA" id="ARBA00022840"/>
    </source>
</evidence>
<evidence type="ECO:0000256" key="1">
    <source>
        <dbReference type="ARBA" id="ARBA00005715"/>
    </source>
</evidence>
<dbReference type="AlphaFoldDB" id="A0A840PBH0"/>
<evidence type="ECO:0000256" key="4">
    <source>
        <dbReference type="ARBA" id="ARBA00022777"/>
    </source>
</evidence>
<dbReference type="SUPFAM" id="SSF142764">
    <property type="entry name" value="YgbK-like"/>
    <property type="match status" value="1"/>
</dbReference>
<dbReference type="EMBL" id="JACHGN010000010">
    <property type="protein sequence ID" value="MBB5135273.1"/>
    <property type="molecule type" value="Genomic_DNA"/>
</dbReference>
<evidence type="ECO:0000256" key="3">
    <source>
        <dbReference type="ARBA" id="ARBA00022741"/>
    </source>
</evidence>
<organism evidence="9 10">
    <name type="scientific">Thermocatellispora tengchongensis</name>
    <dbReference type="NCBI Taxonomy" id="1073253"/>
    <lineage>
        <taxon>Bacteria</taxon>
        <taxon>Bacillati</taxon>
        <taxon>Actinomycetota</taxon>
        <taxon>Actinomycetes</taxon>
        <taxon>Streptosporangiales</taxon>
        <taxon>Streptosporangiaceae</taxon>
        <taxon>Thermocatellispora</taxon>
    </lineage>
</organism>
<evidence type="ECO:0000313" key="9">
    <source>
        <dbReference type="EMBL" id="MBB5135273.1"/>
    </source>
</evidence>
<keyword evidence="2" id="KW-0808">Transferase</keyword>
<keyword evidence="10" id="KW-1185">Reference proteome</keyword>
<keyword evidence="4" id="KW-0418">Kinase</keyword>
<dbReference type="InterPro" id="IPR031475">
    <property type="entry name" value="NBD_C"/>
</dbReference>
<comment type="caution">
    <text evidence="9">The sequence shown here is derived from an EMBL/GenBank/DDBJ whole genome shotgun (WGS) entry which is preliminary data.</text>
</comment>
<dbReference type="GO" id="GO:0005524">
    <property type="term" value="F:ATP binding"/>
    <property type="evidence" value="ECO:0007669"/>
    <property type="project" value="UniProtKB-KW"/>
</dbReference>
<dbReference type="Gene3D" id="3.40.50.10840">
    <property type="entry name" value="Putative sugar-binding, N-terminal domain"/>
    <property type="match status" value="1"/>
</dbReference>
<dbReference type="InterPro" id="IPR042213">
    <property type="entry name" value="NBD_C_sf"/>
</dbReference>
<dbReference type="Pfam" id="PF07005">
    <property type="entry name" value="SBD_N"/>
    <property type="match status" value="1"/>
</dbReference>
<name>A0A840PBH0_9ACTN</name>
<dbReference type="Gene3D" id="3.40.980.20">
    <property type="entry name" value="Four-carbon acid sugar kinase, nucleotide binding domain"/>
    <property type="match status" value="1"/>
</dbReference>
<keyword evidence="6" id="KW-0119">Carbohydrate metabolism</keyword>
<protein>
    <submittedName>
        <fullName evidence="9">Uncharacterized protein YgbK (DUF1537 family)</fullName>
    </submittedName>
</protein>
<accession>A0A840PBH0</accession>
<comment type="similarity">
    <text evidence="1">Belongs to the four-carbon acid sugar kinase family.</text>
</comment>
<proteinExistence type="inferred from homology"/>
<dbReference type="InterPro" id="IPR037051">
    <property type="entry name" value="4-carb_acid_sugar_kinase_N_sf"/>
</dbReference>
<feature type="domain" description="Four-carbon acid sugar kinase N-terminal" evidence="7">
    <location>
        <begin position="8"/>
        <end position="216"/>
    </location>
</feature>
<gene>
    <name evidence="9" type="ORF">HNP84_005009</name>
</gene>
<dbReference type="RefSeq" id="WP_185052211.1">
    <property type="nucleotide sequence ID" value="NZ_BAABIX010000015.1"/>
</dbReference>
<dbReference type="InterPro" id="IPR010737">
    <property type="entry name" value="4-carb_acid_sugar_kinase_N"/>
</dbReference>
<dbReference type="GO" id="GO:0016301">
    <property type="term" value="F:kinase activity"/>
    <property type="evidence" value="ECO:0007669"/>
    <property type="project" value="UniProtKB-KW"/>
</dbReference>
<sequence length="404" mass="41113">MRLGPRVVVLDDDPTGTQAAAGVTVLLDPLAPPPPGDGPYYVLTNTRAMAEPEAVALLGEIRARHGEAEYVLRGDSTLRGHVFAESDAFGAREGVLLFAPAFPAGGRTTVGGVHYVDVDGRRLVAADTEFAADPVFGYTARTMVEWVREVGGREAVSVPLARLGALADVLGEAAPATVVVPDAESDDDLRTISAGLDLARRGGARVVLRCAAPLAAIRADRLATGLLTGDMSAPGPALIVCGSHTEASGRQLAEVAARTGAPVRTLSAEAAQTGPGAEGERLAALLDRDLDHGGIAILATERVRRAEHGSLQHGARVMRALCGAVAGVAGRLGAVIAKGGITSAQVARDGLGAQSAEVLGPLLPGVAVWRARSGAGTAIPYAVVPGNIGGPRTLVDVAHAFGLV</sequence>